<organism evidence="5 6">
    <name type="scientific">Mesorhabditis belari</name>
    <dbReference type="NCBI Taxonomy" id="2138241"/>
    <lineage>
        <taxon>Eukaryota</taxon>
        <taxon>Metazoa</taxon>
        <taxon>Ecdysozoa</taxon>
        <taxon>Nematoda</taxon>
        <taxon>Chromadorea</taxon>
        <taxon>Rhabditida</taxon>
        <taxon>Rhabditina</taxon>
        <taxon>Rhabditomorpha</taxon>
        <taxon>Rhabditoidea</taxon>
        <taxon>Rhabditidae</taxon>
        <taxon>Mesorhabditinae</taxon>
        <taxon>Mesorhabditis</taxon>
    </lineage>
</organism>
<feature type="chain" id="PRO_5041924601" description="EGF-like domain-containing protein" evidence="3">
    <location>
        <begin position="31"/>
        <end position="225"/>
    </location>
</feature>
<dbReference type="WBParaSite" id="MBELARI_LOCUS12283">
    <property type="protein sequence ID" value="MBELARI_LOCUS12283"/>
    <property type="gene ID" value="MBELARI_LOCUS12283"/>
</dbReference>
<accession>A0AAF3EE99</accession>
<keyword evidence="2" id="KW-0812">Transmembrane</keyword>
<feature type="disulfide bond" evidence="1">
    <location>
        <begin position="159"/>
        <end position="168"/>
    </location>
</feature>
<sequence>MFSSMGFPSKSTKSTCLLLLLTSLLNTARSLEIVLDGDDPPNPLVLVGSGEKITLKGKNCEYFLASAGIQKLPNFKTAYNLKNSDDWTTLTFTADEETYGQYVCCKLKSHVCNSRLIEPAGTNILKENERLCTEEENACAPTHSRSCIIDAFENRKCQCVRGWSGALCDTPITELNRFPFESSSIVVAILLLLTIASVVCVLVRIYREKQKKEYDQVELEEGNGV</sequence>
<evidence type="ECO:0000256" key="3">
    <source>
        <dbReference type="SAM" id="SignalP"/>
    </source>
</evidence>
<dbReference type="InterPro" id="IPR000742">
    <property type="entry name" value="EGF"/>
</dbReference>
<dbReference type="PROSITE" id="PS00022">
    <property type="entry name" value="EGF_1"/>
    <property type="match status" value="1"/>
</dbReference>
<keyword evidence="1" id="KW-1015">Disulfide bond</keyword>
<dbReference type="Proteomes" id="UP000887575">
    <property type="component" value="Unassembled WGS sequence"/>
</dbReference>
<evidence type="ECO:0000256" key="1">
    <source>
        <dbReference type="PROSITE-ProRule" id="PRU00076"/>
    </source>
</evidence>
<comment type="caution">
    <text evidence="1">Lacks conserved residue(s) required for the propagation of feature annotation.</text>
</comment>
<dbReference type="PROSITE" id="PS50026">
    <property type="entry name" value="EGF_3"/>
    <property type="match status" value="1"/>
</dbReference>
<evidence type="ECO:0000259" key="4">
    <source>
        <dbReference type="PROSITE" id="PS50026"/>
    </source>
</evidence>
<dbReference type="AlphaFoldDB" id="A0AAF3EE99"/>
<dbReference type="PROSITE" id="PS01186">
    <property type="entry name" value="EGF_2"/>
    <property type="match status" value="1"/>
</dbReference>
<name>A0AAF3EE99_9BILA</name>
<keyword evidence="3" id="KW-0732">Signal</keyword>
<keyword evidence="1" id="KW-0245">EGF-like domain</keyword>
<evidence type="ECO:0000313" key="5">
    <source>
        <dbReference type="Proteomes" id="UP000887575"/>
    </source>
</evidence>
<feature type="domain" description="EGF-like" evidence="4">
    <location>
        <begin position="128"/>
        <end position="169"/>
    </location>
</feature>
<keyword evidence="2" id="KW-1133">Transmembrane helix</keyword>
<keyword evidence="5" id="KW-1185">Reference proteome</keyword>
<proteinExistence type="predicted"/>
<keyword evidence="2" id="KW-0472">Membrane</keyword>
<reference evidence="6" key="1">
    <citation type="submission" date="2024-02" db="UniProtKB">
        <authorList>
            <consortium name="WormBaseParasite"/>
        </authorList>
    </citation>
    <scope>IDENTIFICATION</scope>
</reference>
<evidence type="ECO:0000256" key="2">
    <source>
        <dbReference type="SAM" id="Phobius"/>
    </source>
</evidence>
<feature type="signal peptide" evidence="3">
    <location>
        <begin position="1"/>
        <end position="30"/>
    </location>
</feature>
<evidence type="ECO:0000313" key="6">
    <source>
        <dbReference type="WBParaSite" id="MBELARI_LOCUS12283"/>
    </source>
</evidence>
<feature type="transmembrane region" description="Helical" evidence="2">
    <location>
        <begin position="185"/>
        <end position="206"/>
    </location>
</feature>
<protein>
    <recommendedName>
        <fullName evidence="4">EGF-like domain-containing protein</fullName>
    </recommendedName>
</protein>